<dbReference type="PANTHER" id="PTHR35391">
    <property type="entry name" value="C2H2-TYPE DOMAIN-CONTAINING PROTEIN-RELATED"/>
    <property type="match status" value="1"/>
</dbReference>
<name>A0A177CR14_9PLEO</name>
<sequence>MRTGSEAYNFFRVGKVFSMLHIQAASANELAPISDNITVVKYGERAFSQIRRFVIVEVRRGYVYACPISTYSRRGTLKHGCVPSEHSVVYLSGTAPTTFAGEMEGGLCKEPIAVVPADVSVQMHPASRIHYAKSYPIEMNVKVKDIGDVEPAHLSLILRYYREENSFQDNGSNTSYTTPQYSTSRYPISQNQSTYANSQTSYTYSTPYITPISAHDVSSAVGEDHRGLNIPDTEFEIVHNPKAFFKKGRVFMTPWPEPAGDAVRDQTGPRVSVNIQTFVVIRPQHGHCTCLPINTYGGQGTRKPGVIARDHAAVVAHGDEPPKHSLEPLTKSPIFLKVENESIGPVDPMSRINFAKVYTVEDNMKVRNIGRIVPESIHRMDEYFKESFKFGTV</sequence>
<gene>
    <name evidence="2" type="ORF">CC84DRAFT_434096</name>
</gene>
<organism evidence="2 3">
    <name type="scientific">Paraphaeosphaeria sporulosa</name>
    <dbReference type="NCBI Taxonomy" id="1460663"/>
    <lineage>
        <taxon>Eukaryota</taxon>
        <taxon>Fungi</taxon>
        <taxon>Dikarya</taxon>
        <taxon>Ascomycota</taxon>
        <taxon>Pezizomycotina</taxon>
        <taxon>Dothideomycetes</taxon>
        <taxon>Pleosporomycetidae</taxon>
        <taxon>Pleosporales</taxon>
        <taxon>Massarineae</taxon>
        <taxon>Didymosphaeriaceae</taxon>
        <taxon>Paraphaeosphaeria</taxon>
    </lineage>
</organism>
<dbReference type="Proteomes" id="UP000077069">
    <property type="component" value="Unassembled WGS sequence"/>
</dbReference>
<dbReference type="Pfam" id="PF20233">
    <property type="entry name" value="DUF6590"/>
    <property type="match status" value="2"/>
</dbReference>
<evidence type="ECO:0000313" key="3">
    <source>
        <dbReference type="Proteomes" id="UP000077069"/>
    </source>
</evidence>
<feature type="domain" description="DUF6590" evidence="1">
    <location>
        <begin position="242"/>
        <end position="381"/>
    </location>
</feature>
<dbReference type="OrthoDB" id="3559580at2759"/>
<dbReference type="PANTHER" id="PTHR35391:SF5">
    <property type="entry name" value="DUF6590 DOMAIN-CONTAINING PROTEIN"/>
    <property type="match status" value="1"/>
</dbReference>
<dbReference type="RefSeq" id="XP_018039695.1">
    <property type="nucleotide sequence ID" value="XM_018186246.1"/>
</dbReference>
<protein>
    <recommendedName>
        <fullName evidence="1">DUF6590 domain-containing protein</fullName>
    </recommendedName>
</protein>
<dbReference type="AlphaFoldDB" id="A0A177CR14"/>
<evidence type="ECO:0000313" key="2">
    <source>
        <dbReference type="EMBL" id="OAG09330.1"/>
    </source>
</evidence>
<dbReference type="EMBL" id="KV441549">
    <property type="protein sequence ID" value="OAG09330.1"/>
    <property type="molecule type" value="Genomic_DNA"/>
</dbReference>
<dbReference type="GeneID" id="28769732"/>
<feature type="domain" description="DUF6590" evidence="1">
    <location>
        <begin position="9"/>
        <end position="157"/>
    </location>
</feature>
<dbReference type="InterPro" id="IPR046497">
    <property type="entry name" value="DUF6590"/>
</dbReference>
<accession>A0A177CR14</accession>
<dbReference type="InParanoid" id="A0A177CR14"/>
<dbReference type="STRING" id="1460663.A0A177CR14"/>
<evidence type="ECO:0000259" key="1">
    <source>
        <dbReference type="Pfam" id="PF20233"/>
    </source>
</evidence>
<reference evidence="2 3" key="1">
    <citation type="submission" date="2016-05" db="EMBL/GenBank/DDBJ databases">
        <title>Comparative analysis of secretome profiles of manganese(II)-oxidizing ascomycete fungi.</title>
        <authorList>
            <consortium name="DOE Joint Genome Institute"/>
            <person name="Zeiner C.A."/>
            <person name="Purvine S.O."/>
            <person name="Zink E.M."/>
            <person name="Wu S."/>
            <person name="Pasa-Tolic L."/>
            <person name="Chaput D.L."/>
            <person name="Haridas S."/>
            <person name="Grigoriev I.V."/>
            <person name="Santelli C.M."/>
            <person name="Hansel C.M."/>
        </authorList>
    </citation>
    <scope>NUCLEOTIDE SEQUENCE [LARGE SCALE GENOMIC DNA]</scope>
    <source>
        <strain evidence="2 3">AP3s5-JAC2a</strain>
    </source>
</reference>
<proteinExistence type="predicted"/>
<keyword evidence="3" id="KW-1185">Reference proteome</keyword>